<dbReference type="AlphaFoldDB" id="A0A564YFW6"/>
<dbReference type="PANTHER" id="PTHR11200">
    <property type="entry name" value="INOSITOL 5-PHOSPHATASE"/>
    <property type="match status" value="1"/>
</dbReference>
<proteinExistence type="predicted"/>
<dbReference type="EMBL" id="CABIJS010000210">
    <property type="protein sequence ID" value="VUZ46120.1"/>
    <property type="molecule type" value="Genomic_DNA"/>
</dbReference>
<dbReference type="SUPFAM" id="SSF56219">
    <property type="entry name" value="DNase I-like"/>
    <property type="match status" value="1"/>
</dbReference>
<gene>
    <name evidence="3" type="ORF">WMSIL1_LOCUS6041</name>
</gene>
<evidence type="ECO:0000259" key="2">
    <source>
        <dbReference type="SMART" id="SM00128"/>
    </source>
</evidence>
<dbReference type="Proteomes" id="UP000321570">
    <property type="component" value="Unassembled WGS sequence"/>
</dbReference>
<sequence length="627" mass="71909">FCSVYCCTWNVGDESPPEERLDKLLGVETSPHPDIVFLGLQEVVRSEEWYEAIRLVMAPLDYVLIKQRNCWAIWIYAFVKRYLLPAINNIESELSAFGYAGIMGNKGACSIRFEICGVNVACVSAHFTPHTENMDDRINDYRDVVKGQTFRDPDVNTLMDHDYVFWMGDLNFRTEGLKKDQVERLIASKNIKKLLEYDQLGKAMESQLAFLDFREGEITFPPTFKFDKGTKIYDSSKKQRVPSYTDRILYMTHNDFALEHNVRLDEKGRKIPQTSRKKPSRGGPSVSNCGVSCEAIEDCPEVKLLAYNYLPEYVCSDHRPVFAKFEARVPSSWFQLPIKFIQPPMSVHPVDNDLNFLYVALDPPPLTTEGLANTRTRSRPRQQQVCHIRASSNDALVRHSSMMDHKHSKKPINPAITLKTNPTVPTNSSQDDSGGKKMEAQLFEDNLLRATSRRLSVSCEGLELLHPPAALQVRGRDWVSVYPVGFYNIWKDGLSSVFCSTSFLSDKDEVLDKFVEGSMKRSEKMDIVLDRFPPSDFHDKYDLLKGKVDSSILQRCRSGAVQLVYFSKFKNCPQGYSDIIKIHLGDINFNLNQVLRWIITTKGFHRKPFSIMRQFWQKISRPKSKEL</sequence>
<feature type="region of interest" description="Disordered" evidence="1">
    <location>
        <begin position="401"/>
        <end position="436"/>
    </location>
</feature>
<dbReference type="InterPro" id="IPR046985">
    <property type="entry name" value="IP5"/>
</dbReference>
<organism evidence="3 4">
    <name type="scientific">Hymenolepis diminuta</name>
    <name type="common">Rat tapeworm</name>
    <dbReference type="NCBI Taxonomy" id="6216"/>
    <lineage>
        <taxon>Eukaryota</taxon>
        <taxon>Metazoa</taxon>
        <taxon>Spiralia</taxon>
        <taxon>Lophotrochozoa</taxon>
        <taxon>Platyhelminthes</taxon>
        <taxon>Cestoda</taxon>
        <taxon>Eucestoda</taxon>
        <taxon>Cyclophyllidea</taxon>
        <taxon>Hymenolepididae</taxon>
        <taxon>Hymenolepis</taxon>
    </lineage>
</organism>
<name>A0A564YFW6_HYMDI</name>
<dbReference type="SMART" id="SM00128">
    <property type="entry name" value="IPPc"/>
    <property type="match status" value="1"/>
</dbReference>
<dbReference type="InterPro" id="IPR036691">
    <property type="entry name" value="Endo/exonu/phosph_ase_sf"/>
</dbReference>
<feature type="compositionally biased region" description="Polar residues" evidence="1">
    <location>
        <begin position="418"/>
        <end position="432"/>
    </location>
</feature>
<feature type="non-terminal residue" evidence="3">
    <location>
        <position position="1"/>
    </location>
</feature>
<dbReference type="Gene3D" id="3.60.10.10">
    <property type="entry name" value="Endonuclease/exonuclease/phosphatase"/>
    <property type="match status" value="1"/>
</dbReference>
<feature type="region of interest" description="Disordered" evidence="1">
    <location>
        <begin position="267"/>
        <end position="288"/>
    </location>
</feature>
<feature type="domain" description="Inositol polyphosphate-related phosphatase" evidence="2">
    <location>
        <begin position="3"/>
        <end position="333"/>
    </location>
</feature>
<keyword evidence="4" id="KW-1185">Reference proteome</keyword>
<evidence type="ECO:0000313" key="3">
    <source>
        <dbReference type="EMBL" id="VUZ46120.1"/>
    </source>
</evidence>
<dbReference type="GO" id="GO:0004439">
    <property type="term" value="F:phosphatidylinositol-4,5-bisphosphate 5-phosphatase activity"/>
    <property type="evidence" value="ECO:0007669"/>
    <property type="project" value="TreeGrafter"/>
</dbReference>
<dbReference type="GO" id="GO:0046856">
    <property type="term" value="P:phosphatidylinositol dephosphorylation"/>
    <property type="evidence" value="ECO:0007669"/>
    <property type="project" value="InterPro"/>
</dbReference>
<dbReference type="Pfam" id="PF22669">
    <property type="entry name" value="Exo_endo_phos2"/>
    <property type="match status" value="1"/>
</dbReference>
<accession>A0A564YFW6</accession>
<evidence type="ECO:0000313" key="4">
    <source>
        <dbReference type="Proteomes" id="UP000321570"/>
    </source>
</evidence>
<dbReference type="InterPro" id="IPR000300">
    <property type="entry name" value="IPPc"/>
</dbReference>
<dbReference type="PANTHER" id="PTHR11200:SF275">
    <property type="entry name" value="LD06095P"/>
    <property type="match status" value="1"/>
</dbReference>
<protein>
    <recommendedName>
        <fullName evidence="2">Inositol polyphosphate-related phosphatase domain-containing protein</fullName>
    </recommendedName>
</protein>
<reference evidence="3 4" key="1">
    <citation type="submission" date="2019-07" db="EMBL/GenBank/DDBJ databases">
        <authorList>
            <person name="Jastrzebski P J."/>
            <person name="Paukszto L."/>
            <person name="Jastrzebski P J."/>
        </authorList>
    </citation>
    <scope>NUCLEOTIDE SEQUENCE [LARGE SCALE GENOMIC DNA]</scope>
    <source>
        <strain evidence="3 4">WMS-il1</strain>
    </source>
</reference>
<evidence type="ECO:0000256" key="1">
    <source>
        <dbReference type="SAM" id="MobiDB-lite"/>
    </source>
</evidence>